<proteinExistence type="predicted"/>
<feature type="transmembrane region" description="Helical" evidence="8">
    <location>
        <begin position="277"/>
        <end position="294"/>
    </location>
</feature>
<keyword evidence="4 8" id="KW-0812">Transmembrane</keyword>
<feature type="transmembrane region" description="Helical" evidence="8">
    <location>
        <begin position="196"/>
        <end position="219"/>
    </location>
</feature>
<evidence type="ECO:0000256" key="5">
    <source>
        <dbReference type="ARBA" id="ARBA00022989"/>
    </source>
</evidence>
<dbReference type="Pfam" id="PF00953">
    <property type="entry name" value="Glycos_transf_4"/>
    <property type="match status" value="1"/>
</dbReference>
<keyword evidence="2" id="KW-1003">Cell membrane</keyword>
<feature type="transmembrane region" description="Helical" evidence="8">
    <location>
        <begin position="172"/>
        <end position="189"/>
    </location>
</feature>
<dbReference type="Proteomes" id="UP000182649">
    <property type="component" value="Unassembled WGS sequence"/>
</dbReference>
<evidence type="ECO:0000313" key="10">
    <source>
        <dbReference type="Proteomes" id="UP000182649"/>
    </source>
</evidence>
<evidence type="ECO:0000256" key="4">
    <source>
        <dbReference type="ARBA" id="ARBA00022692"/>
    </source>
</evidence>
<organism evidence="9 10">
    <name type="scientific">Nitrosospira multiformis</name>
    <dbReference type="NCBI Taxonomy" id="1231"/>
    <lineage>
        <taxon>Bacteria</taxon>
        <taxon>Pseudomonadati</taxon>
        <taxon>Pseudomonadota</taxon>
        <taxon>Betaproteobacteria</taxon>
        <taxon>Nitrosomonadales</taxon>
        <taxon>Nitrosomonadaceae</taxon>
        <taxon>Nitrosospira</taxon>
    </lineage>
</organism>
<feature type="transmembrane region" description="Helical" evidence="8">
    <location>
        <begin position="74"/>
        <end position="89"/>
    </location>
</feature>
<dbReference type="PANTHER" id="PTHR22926:SF3">
    <property type="entry name" value="UNDECAPRENYL-PHOSPHATE ALPHA-N-ACETYLGLUCOSAMINYL 1-PHOSPHATE TRANSFERASE"/>
    <property type="match status" value="1"/>
</dbReference>
<feature type="transmembrane region" description="Helical" evidence="8">
    <location>
        <begin position="225"/>
        <end position="244"/>
    </location>
</feature>
<protein>
    <submittedName>
        <fullName evidence="9">UDP-N-acetylmuramyl pentapeptide phosphotransferase/UDP-N-acetylglucosamine-1-phosphate transferase</fullName>
    </submittedName>
</protein>
<accession>A0A1I7F6X8</accession>
<gene>
    <name evidence="9" type="ORF">SAMN05216417_101191</name>
</gene>
<dbReference type="GO" id="GO:0009103">
    <property type="term" value="P:lipopolysaccharide biosynthetic process"/>
    <property type="evidence" value="ECO:0007669"/>
    <property type="project" value="TreeGrafter"/>
</dbReference>
<dbReference type="GO" id="GO:0046872">
    <property type="term" value="F:metal ion binding"/>
    <property type="evidence" value="ECO:0007669"/>
    <property type="project" value="UniProtKB-KW"/>
</dbReference>
<feature type="binding site" evidence="7">
    <location>
        <position position="140"/>
    </location>
    <ligand>
        <name>Mg(2+)</name>
        <dbReference type="ChEBI" id="CHEBI:18420"/>
    </ligand>
</feature>
<evidence type="ECO:0000256" key="2">
    <source>
        <dbReference type="ARBA" id="ARBA00022475"/>
    </source>
</evidence>
<dbReference type="GO" id="GO:0005886">
    <property type="term" value="C:plasma membrane"/>
    <property type="evidence" value="ECO:0007669"/>
    <property type="project" value="UniProtKB-SubCell"/>
</dbReference>
<keyword evidence="6 8" id="KW-0472">Membrane</keyword>
<dbReference type="AlphaFoldDB" id="A0A1I7F6X8"/>
<keyword evidence="3 9" id="KW-0808">Transferase</keyword>
<feature type="transmembrane region" description="Helical" evidence="8">
    <location>
        <begin position="6"/>
        <end position="28"/>
    </location>
</feature>
<keyword evidence="7" id="KW-0479">Metal-binding</keyword>
<evidence type="ECO:0000256" key="8">
    <source>
        <dbReference type="SAM" id="Phobius"/>
    </source>
</evidence>
<evidence type="ECO:0000256" key="3">
    <source>
        <dbReference type="ARBA" id="ARBA00022679"/>
    </source>
</evidence>
<dbReference type="GO" id="GO:0044038">
    <property type="term" value="P:cell wall macromolecule biosynthetic process"/>
    <property type="evidence" value="ECO:0007669"/>
    <property type="project" value="TreeGrafter"/>
</dbReference>
<feature type="binding site" evidence="7">
    <location>
        <position position="200"/>
    </location>
    <ligand>
        <name>Mg(2+)</name>
        <dbReference type="ChEBI" id="CHEBI:18420"/>
    </ligand>
</feature>
<feature type="transmembrane region" description="Helical" evidence="8">
    <location>
        <begin position="101"/>
        <end position="118"/>
    </location>
</feature>
<dbReference type="EMBL" id="FPBZ01000001">
    <property type="protein sequence ID" value="SFU31942.1"/>
    <property type="molecule type" value="Genomic_DNA"/>
</dbReference>
<evidence type="ECO:0000313" key="9">
    <source>
        <dbReference type="EMBL" id="SFU31942.1"/>
    </source>
</evidence>
<keyword evidence="5 8" id="KW-1133">Transmembrane helix</keyword>
<feature type="transmembrane region" description="Helical" evidence="8">
    <location>
        <begin position="300"/>
        <end position="319"/>
    </location>
</feature>
<dbReference type="InterPro" id="IPR000715">
    <property type="entry name" value="Glycosyl_transferase_4"/>
</dbReference>
<evidence type="ECO:0000256" key="1">
    <source>
        <dbReference type="ARBA" id="ARBA00004651"/>
    </source>
</evidence>
<comment type="subcellular location">
    <subcellularLocation>
        <location evidence="1">Cell membrane</location>
        <topology evidence="1">Multi-pass membrane protein</topology>
    </subcellularLocation>
</comment>
<evidence type="ECO:0000256" key="7">
    <source>
        <dbReference type="PIRSR" id="PIRSR600715-1"/>
    </source>
</evidence>
<dbReference type="GO" id="GO:0016780">
    <property type="term" value="F:phosphotransferase activity, for other substituted phosphate groups"/>
    <property type="evidence" value="ECO:0007669"/>
    <property type="project" value="InterPro"/>
</dbReference>
<reference evidence="9 10" key="1">
    <citation type="submission" date="2016-10" db="EMBL/GenBank/DDBJ databases">
        <authorList>
            <person name="de Groot N.N."/>
        </authorList>
    </citation>
    <scope>NUCLEOTIDE SEQUENCE [LARGE SCALE GENOMIC DNA]</scope>
    <source>
        <strain evidence="9 10">Nl14</strain>
    </source>
</reference>
<dbReference type="GO" id="GO:0071555">
    <property type="term" value="P:cell wall organization"/>
    <property type="evidence" value="ECO:0007669"/>
    <property type="project" value="TreeGrafter"/>
</dbReference>
<dbReference type="OrthoDB" id="9783652at2"/>
<keyword evidence="7" id="KW-0460">Magnesium</keyword>
<dbReference type="RefSeq" id="WP_081363434.1">
    <property type="nucleotide sequence ID" value="NZ_FPBZ01000001.1"/>
</dbReference>
<comment type="cofactor">
    <cofactor evidence="7">
        <name>Mg(2+)</name>
        <dbReference type="ChEBI" id="CHEBI:18420"/>
    </cofactor>
</comment>
<feature type="transmembrane region" description="Helical" evidence="8">
    <location>
        <begin position="148"/>
        <end position="166"/>
    </location>
</feature>
<dbReference type="CDD" id="cd06854">
    <property type="entry name" value="GT_WbpL_WbcO_like"/>
    <property type="match status" value="1"/>
</dbReference>
<evidence type="ECO:0000256" key="6">
    <source>
        <dbReference type="ARBA" id="ARBA00023136"/>
    </source>
</evidence>
<dbReference type="PANTHER" id="PTHR22926">
    <property type="entry name" value="PHOSPHO-N-ACETYLMURAMOYL-PENTAPEPTIDE-TRANSFERASE"/>
    <property type="match status" value="1"/>
</dbReference>
<sequence length="330" mass="35913">MISGSSIPYLIPPFIAFIVSLGMISYLIRGNILKVLDQPNSRSLHTRPVPRTGGLGLISGVLVSWAFLPVRPALLIWVAIVLLVTISFADDVRGLPVWPRLAMYMGLGAWFSAMTLAATHGWVVAVAATLAVTWMLNLYNFMDGSDGLAGGMTLIGFSCYGATAWVSGNEAFAIANFCIAAAAAAFLLFNFHPARIFLGDAGSIPLGFLAAALGMTGWMNGCWPLWFPVLVFSPFIVDASVTLIKRGLRGEKVWQAHREHYYQRLVRSGLGHRNTALIGYILMAASALSALWTVRQHTSVQFGMVTAWIAVYFIMMRLCDRHLRQGADGS</sequence>
<name>A0A1I7F6X8_9PROT</name>